<dbReference type="InterPro" id="IPR050987">
    <property type="entry name" value="AtrR-like"/>
</dbReference>
<dbReference type="CDD" id="cd00067">
    <property type="entry name" value="GAL4"/>
    <property type="match status" value="1"/>
</dbReference>
<evidence type="ECO:0000313" key="10">
    <source>
        <dbReference type="Proteomes" id="UP001610563"/>
    </source>
</evidence>
<feature type="compositionally biased region" description="Basic and acidic residues" evidence="7">
    <location>
        <begin position="142"/>
        <end position="154"/>
    </location>
</feature>
<proteinExistence type="predicted"/>
<organism evidence="9 10">
    <name type="scientific">Aspergillus keveii</name>
    <dbReference type="NCBI Taxonomy" id="714993"/>
    <lineage>
        <taxon>Eukaryota</taxon>
        <taxon>Fungi</taxon>
        <taxon>Dikarya</taxon>
        <taxon>Ascomycota</taxon>
        <taxon>Pezizomycotina</taxon>
        <taxon>Eurotiomycetes</taxon>
        <taxon>Eurotiomycetidae</taxon>
        <taxon>Eurotiales</taxon>
        <taxon>Aspergillaceae</taxon>
        <taxon>Aspergillus</taxon>
        <taxon>Aspergillus subgen. Nidulantes</taxon>
    </lineage>
</organism>
<keyword evidence="4" id="KW-0238">DNA-binding</keyword>
<evidence type="ECO:0000256" key="7">
    <source>
        <dbReference type="SAM" id="MobiDB-lite"/>
    </source>
</evidence>
<dbReference type="Gene3D" id="4.10.240.10">
    <property type="entry name" value="Zn(2)-C6 fungal-type DNA-binding domain"/>
    <property type="match status" value="1"/>
</dbReference>
<evidence type="ECO:0000256" key="3">
    <source>
        <dbReference type="ARBA" id="ARBA00023015"/>
    </source>
</evidence>
<evidence type="ECO:0000256" key="4">
    <source>
        <dbReference type="ARBA" id="ARBA00023125"/>
    </source>
</evidence>
<reference evidence="9 10" key="1">
    <citation type="submission" date="2024-07" db="EMBL/GenBank/DDBJ databases">
        <title>Section-level genome sequencing and comparative genomics of Aspergillus sections Usti and Cavernicolus.</title>
        <authorList>
            <consortium name="Lawrence Berkeley National Laboratory"/>
            <person name="Nybo J.L."/>
            <person name="Vesth T.C."/>
            <person name="Theobald S."/>
            <person name="Frisvad J.C."/>
            <person name="Larsen T.O."/>
            <person name="Kjaerboelling I."/>
            <person name="Rothschild-Mancinelli K."/>
            <person name="Lyhne E.K."/>
            <person name="Kogle M.E."/>
            <person name="Barry K."/>
            <person name="Clum A."/>
            <person name="Na H."/>
            <person name="Ledsgaard L."/>
            <person name="Lin J."/>
            <person name="Lipzen A."/>
            <person name="Kuo A."/>
            <person name="Riley R."/>
            <person name="Mondo S."/>
            <person name="Labutti K."/>
            <person name="Haridas S."/>
            <person name="Pangalinan J."/>
            <person name="Salamov A.A."/>
            <person name="Simmons B.A."/>
            <person name="Magnuson J.K."/>
            <person name="Chen J."/>
            <person name="Drula E."/>
            <person name="Henrissat B."/>
            <person name="Wiebenga A."/>
            <person name="Lubbers R.J."/>
            <person name="Gomes A.C."/>
            <person name="Makela M.R."/>
            <person name="Stajich J."/>
            <person name="Grigoriev I.V."/>
            <person name="Mortensen U.H."/>
            <person name="De Vries R.P."/>
            <person name="Baker S.E."/>
            <person name="Andersen M.R."/>
        </authorList>
    </citation>
    <scope>NUCLEOTIDE SEQUENCE [LARGE SCALE GENOMIC DNA]</scope>
    <source>
        <strain evidence="9 10">CBS 209.92</strain>
    </source>
</reference>
<dbReference type="EMBL" id="JBFTWV010000034">
    <property type="protein sequence ID" value="KAL2795492.1"/>
    <property type="molecule type" value="Genomic_DNA"/>
</dbReference>
<feature type="domain" description="Zn(2)-C6 fungal-type" evidence="8">
    <location>
        <begin position="25"/>
        <end position="56"/>
    </location>
</feature>
<sequence>MSTIQFESLPRSGNDYCEHIPKPKKCQACRRSKAKCDSPRDFGCSRCNRMGIICSKSSSRSKAMFRREAMINGLEGKLEQMESRLSAIFNVADLGTMPDDICPDNTESTGIDDSCPNQEPVSAAPIFNKAVTTLPDPAPSSPRREMPRPSDIREGPGADCLSLLSAMGLDWIAEKASYLMPDSFGASSNSCIDALDPQLLDLLAPRRAFCPFPRASDLNILVHDYMEDFNIIFPVFTQDDVTTLFAEDYINPLSHSPGQWASIQVILAVAHMLPRSGRSDPHRSSLHLKSALQALNEMMLAPPDLWACKSILIMAFLFMADSAGRQCSFLISTAVHFSNYLDLGKSEPPPTLTANEIEHRRTLFWLASALDLEASYRFGVPPTHKEDAICDMLPHGPLSGYYRLPSSHEPGVFCVFKSSMELVQIRNQVYRQFYQPPTENRPLHQVLALVGELDCKLQAWRKSIPPEYQPGHQPTALSRSSSRFPINLISLHYWFYDTIIAIHSLLALNEFKSTHDLFEGDPFSTAVALYQHPRVLSSASLTAKAARASLALLRHLPSDHLFLGILSYYPSVAMRTLASSIARSPRNLPEIHNMKLLLQAKSYLDPAALDSSFKAMKRLAKLCSDCCAVAQRAMEST</sequence>
<keyword evidence="2" id="KW-0479">Metal-binding</keyword>
<dbReference type="SUPFAM" id="SSF57701">
    <property type="entry name" value="Zn2/Cys6 DNA-binding domain"/>
    <property type="match status" value="1"/>
</dbReference>
<feature type="region of interest" description="Disordered" evidence="7">
    <location>
        <begin position="132"/>
        <end position="154"/>
    </location>
</feature>
<evidence type="ECO:0000259" key="8">
    <source>
        <dbReference type="PROSITE" id="PS50048"/>
    </source>
</evidence>
<evidence type="ECO:0000256" key="2">
    <source>
        <dbReference type="ARBA" id="ARBA00022723"/>
    </source>
</evidence>
<keyword evidence="6" id="KW-0539">Nucleus</keyword>
<dbReference type="InterPro" id="IPR007219">
    <property type="entry name" value="XnlR_reg_dom"/>
</dbReference>
<dbReference type="Proteomes" id="UP001610563">
    <property type="component" value="Unassembled WGS sequence"/>
</dbReference>
<comment type="caution">
    <text evidence="9">The sequence shown here is derived from an EMBL/GenBank/DDBJ whole genome shotgun (WGS) entry which is preliminary data.</text>
</comment>
<dbReference type="InterPro" id="IPR001138">
    <property type="entry name" value="Zn2Cys6_DnaBD"/>
</dbReference>
<keyword evidence="5" id="KW-0804">Transcription</keyword>
<dbReference type="InterPro" id="IPR036864">
    <property type="entry name" value="Zn2-C6_fun-type_DNA-bd_sf"/>
</dbReference>
<evidence type="ECO:0000256" key="1">
    <source>
        <dbReference type="ARBA" id="ARBA00004123"/>
    </source>
</evidence>
<evidence type="ECO:0000256" key="6">
    <source>
        <dbReference type="ARBA" id="ARBA00023242"/>
    </source>
</evidence>
<dbReference type="CDD" id="cd12148">
    <property type="entry name" value="fungal_TF_MHR"/>
    <property type="match status" value="1"/>
</dbReference>
<dbReference type="PROSITE" id="PS50048">
    <property type="entry name" value="ZN2_CY6_FUNGAL_2"/>
    <property type="match status" value="1"/>
</dbReference>
<comment type="subcellular location">
    <subcellularLocation>
        <location evidence="1">Nucleus</location>
    </subcellularLocation>
</comment>
<evidence type="ECO:0000256" key="5">
    <source>
        <dbReference type="ARBA" id="ARBA00023163"/>
    </source>
</evidence>
<gene>
    <name evidence="9" type="ORF">BJX66DRAFT_301742</name>
</gene>
<accession>A0ABR4G8Y7</accession>
<evidence type="ECO:0000313" key="9">
    <source>
        <dbReference type="EMBL" id="KAL2795492.1"/>
    </source>
</evidence>
<keyword evidence="10" id="KW-1185">Reference proteome</keyword>
<keyword evidence="3" id="KW-0805">Transcription regulation</keyword>
<name>A0ABR4G8Y7_9EURO</name>
<protein>
    <recommendedName>
        <fullName evidence="8">Zn(2)-C6 fungal-type domain-containing protein</fullName>
    </recommendedName>
</protein>
<dbReference type="PANTHER" id="PTHR46910:SF37">
    <property type="entry name" value="ZN(II)2CYS6 TRANSCRIPTION FACTOR (EUROFUNG)"/>
    <property type="match status" value="1"/>
</dbReference>
<dbReference type="Pfam" id="PF04082">
    <property type="entry name" value="Fungal_trans"/>
    <property type="match status" value="1"/>
</dbReference>
<dbReference type="PANTHER" id="PTHR46910">
    <property type="entry name" value="TRANSCRIPTION FACTOR PDR1"/>
    <property type="match status" value="1"/>
</dbReference>